<feature type="transmembrane region" description="Helical" evidence="1">
    <location>
        <begin position="29"/>
        <end position="50"/>
    </location>
</feature>
<accession>A0A2G9ZJS5</accession>
<dbReference type="EMBL" id="PCSD01000105">
    <property type="protein sequence ID" value="PIP33419.1"/>
    <property type="molecule type" value="Genomic_DNA"/>
</dbReference>
<dbReference type="Proteomes" id="UP000230729">
    <property type="component" value="Unassembled WGS sequence"/>
</dbReference>
<dbReference type="AlphaFoldDB" id="A0A2G9ZJS5"/>
<sequence>MIFPPFSGWKYYQRLKKKAVEQEFSWPGLLLNLSIAFFIVILAAFSLNLIKETLMDQGKRQKNIQSDFQLSPFLHRS</sequence>
<name>A0A2G9ZJS5_9BACT</name>
<keyword evidence="1" id="KW-0812">Transmembrane</keyword>
<protein>
    <submittedName>
        <fullName evidence="2">Uncharacterized protein</fullName>
    </submittedName>
</protein>
<gene>
    <name evidence="2" type="ORF">COX22_04455</name>
</gene>
<reference evidence="2 3" key="1">
    <citation type="submission" date="2017-09" db="EMBL/GenBank/DDBJ databases">
        <title>Depth-based differentiation of microbial function through sediment-hosted aquifers and enrichment of novel symbionts in the deep terrestrial subsurface.</title>
        <authorList>
            <person name="Probst A.J."/>
            <person name="Ladd B."/>
            <person name="Jarett J.K."/>
            <person name="Geller-Mcgrath D.E."/>
            <person name="Sieber C.M."/>
            <person name="Emerson J.B."/>
            <person name="Anantharaman K."/>
            <person name="Thomas B.C."/>
            <person name="Malmstrom R."/>
            <person name="Stieglmeier M."/>
            <person name="Klingl A."/>
            <person name="Woyke T."/>
            <person name="Ryan C.M."/>
            <person name="Banfield J.F."/>
        </authorList>
    </citation>
    <scope>NUCLEOTIDE SEQUENCE [LARGE SCALE GENOMIC DNA]</scope>
    <source>
        <strain evidence="2">CG23_combo_of_CG06-09_8_20_14_all_49_15</strain>
    </source>
</reference>
<keyword evidence="1" id="KW-1133">Transmembrane helix</keyword>
<comment type="caution">
    <text evidence="2">The sequence shown here is derived from an EMBL/GenBank/DDBJ whole genome shotgun (WGS) entry which is preliminary data.</text>
</comment>
<proteinExistence type="predicted"/>
<keyword evidence="1" id="KW-0472">Membrane</keyword>
<evidence type="ECO:0000313" key="3">
    <source>
        <dbReference type="Proteomes" id="UP000230729"/>
    </source>
</evidence>
<evidence type="ECO:0000256" key="1">
    <source>
        <dbReference type="SAM" id="Phobius"/>
    </source>
</evidence>
<organism evidence="2 3">
    <name type="scientific">Candidatus Falkowbacteria bacterium CG23_combo_of_CG06-09_8_20_14_all_49_15</name>
    <dbReference type="NCBI Taxonomy" id="1974572"/>
    <lineage>
        <taxon>Bacteria</taxon>
        <taxon>Candidatus Falkowiibacteriota</taxon>
    </lineage>
</organism>
<evidence type="ECO:0000313" key="2">
    <source>
        <dbReference type="EMBL" id="PIP33419.1"/>
    </source>
</evidence>